<gene>
    <name evidence="1" type="ORF">FBU59_006564</name>
</gene>
<sequence length="86" mass="9850">DGKRKRTEEEELEHERNTTTWLGTKVPSYSSTSKTDMTQESTVTSSKRGVGKYMKKVHLDKPEQPTDSEKDAKNTSGYKFGDFSNW</sequence>
<evidence type="ECO:0000313" key="2">
    <source>
        <dbReference type="Proteomes" id="UP001150603"/>
    </source>
</evidence>
<reference evidence="1" key="1">
    <citation type="submission" date="2022-07" db="EMBL/GenBank/DDBJ databases">
        <title>Phylogenomic reconstructions and comparative analyses of Kickxellomycotina fungi.</title>
        <authorList>
            <person name="Reynolds N.K."/>
            <person name="Stajich J.E."/>
            <person name="Barry K."/>
            <person name="Grigoriev I.V."/>
            <person name="Crous P."/>
            <person name="Smith M.E."/>
        </authorList>
    </citation>
    <scope>NUCLEOTIDE SEQUENCE</scope>
    <source>
        <strain evidence="1">NRRL 5244</strain>
    </source>
</reference>
<comment type="caution">
    <text evidence="1">The sequence shown here is derived from an EMBL/GenBank/DDBJ whole genome shotgun (WGS) entry which is preliminary data.</text>
</comment>
<accession>A0ACC1IZN9</accession>
<name>A0ACC1IZN9_9FUNG</name>
<feature type="non-terminal residue" evidence="1">
    <location>
        <position position="1"/>
    </location>
</feature>
<evidence type="ECO:0000313" key="1">
    <source>
        <dbReference type="EMBL" id="KAJ1931876.1"/>
    </source>
</evidence>
<dbReference type="EMBL" id="JANBPW010005793">
    <property type="protein sequence ID" value="KAJ1931876.1"/>
    <property type="molecule type" value="Genomic_DNA"/>
</dbReference>
<protein>
    <submittedName>
        <fullName evidence="1">Uncharacterized protein</fullName>
    </submittedName>
</protein>
<proteinExistence type="predicted"/>
<organism evidence="1 2">
    <name type="scientific">Linderina macrospora</name>
    <dbReference type="NCBI Taxonomy" id="4868"/>
    <lineage>
        <taxon>Eukaryota</taxon>
        <taxon>Fungi</taxon>
        <taxon>Fungi incertae sedis</taxon>
        <taxon>Zoopagomycota</taxon>
        <taxon>Kickxellomycotina</taxon>
        <taxon>Kickxellomycetes</taxon>
        <taxon>Kickxellales</taxon>
        <taxon>Kickxellaceae</taxon>
        <taxon>Linderina</taxon>
    </lineage>
</organism>
<dbReference type="Proteomes" id="UP001150603">
    <property type="component" value="Unassembled WGS sequence"/>
</dbReference>
<keyword evidence="2" id="KW-1185">Reference proteome</keyword>